<reference evidence="1" key="1">
    <citation type="submission" date="2021-05" db="EMBL/GenBank/DDBJ databases">
        <authorList>
            <person name="Alioto T."/>
            <person name="Alioto T."/>
            <person name="Gomez Garrido J."/>
        </authorList>
    </citation>
    <scope>NUCLEOTIDE SEQUENCE</scope>
</reference>
<sequence length="115" mass="13192">MVPSSRRSRKLLTGIQRWIASSDLFRCNEKALVKPQLFGETNFFLIHAAVVYNFCPVVYPLHRRWKPSLNGDLSVRSIPAKISNYHSQISPHTKPGRINKTKLLPLFLPQVLTHT</sequence>
<protein>
    <submittedName>
        <fullName evidence="1">(northern house mosquito) hypothetical protein</fullName>
    </submittedName>
</protein>
<proteinExistence type="predicted"/>
<name>A0A8D8FKF3_CULPI</name>
<evidence type="ECO:0000313" key="1">
    <source>
        <dbReference type="EMBL" id="CAG6473369.1"/>
    </source>
</evidence>
<dbReference type="AlphaFoldDB" id="A0A8D8FKF3"/>
<dbReference type="EMBL" id="HBUE01072720">
    <property type="protein sequence ID" value="CAG6473369.1"/>
    <property type="molecule type" value="Transcribed_RNA"/>
</dbReference>
<accession>A0A8D8FKF3</accession>
<organism evidence="1">
    <name type="scientific">Culex pipiens</name>
    <name type="common">House mosquito</name>
    <dbReference type="NCBI Taxonomy" id="7175"/>
    <lineage>
        <taxon>Eukaryota</taxon>
        <taxon>Metazoa</taxon>
        <taxon>Ecdysozoa</taxon>
        <taxon>Arthropoda</taxon>
        <taxon>Hexapoda</taxon>
        <taxon>Insecta</taxon>
        <taxon>Pterygota</taxon>
        <taxon>Neoptera</taxon>
        <taxon>Endopterygota</taxon>
        <taxon>Diptera</taxon>
        <taxon>Nematocera</taxon>
        <taxon>Culicoidea</taxon>
        <taxon>Culicidae</taxon>
        <taxon>Culicinae</taxon>
        <taxon>Culicini</taxon>
        <taxon>Culex</taxon>
        <taxon>Culex</taxon>
    </lineage>
</organism>